<gene>
    <name evidence="6" type="ORF">CSSPJE1EN1_LOCUS25032</name>
</gene>
<evidence type="ECO:0000313" key="7">
    <source>
        <dbReference type="Proteomes" id="UP001497444"/>
    </source>
</evidence>
<dbReference type="InterPro" id="IPR030395">
    <property type="entry name" value="GP_PDE_dom"/>
</dbReference>
<feature type="chain" id="PRO_5046690409" description="glycerophosphodiester phosphodiesterase" evidence="4">
    <location>
        <begin position="21"/>
        <end position="303"/>
    </location>
</feature>
<dbReference type="PANTHER" id="PTHR46211:SF14">
    <property type="entry name" value="GLYCEROPHOSPHODIESTER PHOSPHODIESTERASE"/>
    <property type="match status" value="1"/>
</dbReference>
<evidence type="ECO:0000256" key="2">
    <source>
        <dbReference type="ARBA" id="ARBA00022798"/>
    </source>
</evidence>
<evidence type="ECO:0000259" key="5">
    <source>
        <dbReference type="PROSITE" id="PS51704"/>
    </source>
</evidence>
<dbReference type="PROSITE" id="PS51704">
    <property type="entry name" value="GP_PDE"/>
    <property type="match status" value="1"/>
</dbReference>
<dbReference type="Gene3D" id="3.20.20.190">
    <property type="entry name" value="Phosphatidylinositol (PI) phosphodiesterase"/>
    <property type="match status" value="1"/>
</dbReference>
<keyword evidence="2" id="KW-0319">Glycerol metabolism</keyword>
<organism evidence="6 7">
    <name type="scientific">Sphagnum jensenii</name>
    <dbReference type="NCBI Taxonomy" id="128206"/>
    <lineage>
        <taxon>Eukaryota</taxon>
        <taxon>Viridiplantae</taxon>
        <taxon>Streptophyta</taxon>
        <taxon>Embryophyta</taxon>
        <taxon>Bryophyta</taxon>
        <taxon>Sphagnophytina</taxon>
        <taxon>Sphagnopsida</taxon>
        <taxon>Sphagnales</taxon>
        <taxon>Sphagnaceae</taxon>
        <taxon>Sphagnum</taxon>
    </lineage>
</organism>
<evidence type="ECO:0000256" key="4">
    <source>
        <dbReference type="SAM" id="SignalP"/>
    </source>
</evidence>
<evidence type="ECO:0000313" key="6">
    <source>
        <dbReference type="EMBL" id="CAK9249654.1"/>
    </source>
</evidence>
<dbReference type="Pfam" id="PF03009">
    <property type="entry name" value="GDPD"/>
    <property type="match status" value="1"/>
</dbReference>
<accession>A0ABP0V5J7</accession>
<feature type="domain" description="GP-PDE" evidence="5">
    <location>
        <begin position="35"/>
        <end position="288"/>
    </location>
</feature>
<keyword evidence="4" id="KW-0732">Signal</keyword>
<dbReference type="EC" id="3.1.4.46" evidence="1"/>
<evidence type="ECO:0000256" key="1">
    <source>
        <dbReference type="ARBA" id="ARBA00012247"/>
    </source>
</evidence>
<dbReference type="InterPro" id="IPR017946">
    <property type="entry name" value="PLC-like_Pdiesterase_TIM-brl"/>
</dbReference>
<protein>
    <recommendedName>
        <fullName evidence="1">glycerophosphodiester phosphodiesterase</fullName>
        <ecNumber evidence="1">3.1.4.46</ecNumber>
    </recommendedName>
</protein>
<feature type="signal peptide" evidence="4">
    <location>
        <begin position="1"/>
        <end position="20"/>
    </location>
</feature>
<dbReference type="Proteomes" id="UP001497444">
    <property type="component" value="Unassembled WGS sequence"/>
</dbReference>
<reference evidence="6" key="1">
    <citation type="submission" date="2024-02" db="EMBL/GenBank/DDBJ databases">
        <authorList>
            <consortium name="ELIXIR-Norway"/>
            <consortium name="Elixir Norway"/>
        </authorList>
    </citation>
    <scope>NUCLEOTIDE SEQUENCE</scope>
</reference>
<comment type="catalytic activity">
    <reaction evidence="3">
        <text>a sn-glycero-3-phosphodiester + H2O = an alcohol + sn-glycerol 3-phosphate + H(+)</text>
        <dbReference type="Rhea" id="RHEA:12969"/>
        <dbReference type="ChEBI" id="CHEBI:15377"/>
        <dbReference type="ChEBI" id="CHEBI:15378"/>
        <dbReference type="ChEBI" id="CHEBI:30879"/>
        <dbReference type="ChEBI" id="CHEBI:57597"/>
        <dbReference type="ChEBI" id="CHEBI:83408"/>
        <dbReference type="EC" id="3.1.4.46"/>
    </reaction>
</comment>
<proteinExistence type="predicted"/>
<name>A0ABP0V5J7_9BRYO</name>
<dbReference type="EMBL" id="CAXAQS010000022">
    <property type="protein sequence ID" value="CAK9249654.1"/>
    <property type="molecule type" value="Genomic_DNA"/>
</dbReference>
<sequence>MRRELFVILSLICGISVSGCISNTAPANTSSTPKVEVHAHRGGAALRPENSLAAFTNAVADVGVDSIELDIHPTTDSVLIVNHDDTVNPSLCLNPDGSQIAHPPVISHSPSTKIQKYDCGTLVGLPKDTSLPTLNKVIETVEALAPINGKPAQYDIHVKGNPKSITATQYATLILDVVQAYGIHDRVHIMNSSWTFLQAVRALDSTISIYYLTSQIQPGDLDSAVEVNATAVAPLGDTLDATTVQTFHAQGIQVIAWTINASYRWKSLMDIGVDGIITDNPVGLDELINGNLTDQLTIGPAGD</sequence>
<dbReference type="SUPFAM" id="SSF51695">
    <property type="entry name" value="PLC-like phosphodiesterases"/>
    <property type="match status" value="1"/>
</dbReference>
<keyword evidence="7" id="KW-1185">Reference proteome</keyword>
<dbReference type="PROSITE" id="PS51257">
    <property type="entry name" value="PROKAR_LIPOPROTEIN"/>
    <property type="match status" value="1"/>
</dbReference>
<dbReference type="PANTHER" id="PTHR46211">
    <property type="entry name" value="GLYCEROPHOSPHORYL DIESTER PHOSPHODIESTERASE"/>
    <property type="match status" value="1"/>
</dbReference>
<evidence type="ECO:0000256" key="3">
    <source>
        <dbReference type="ARBA" id="ARBA00047512"/>
    </source>
</evidence>
<comment type="caution">
    <text evidence="6">The sequence shown here is derived from an EMBL/GenBank/DDBJ whole genome shotgun (WGS) entry which is preliminary data.</text>
</comment>